<dbReference type="InterPro" id="IPR005467">
    <property type="entry name" value="His_kinase_dom"/>
</dbReference>
<dbReference type="SUPFAM" id="SSF50341">
    <property type="entry name" value="CheW-like"/>
    <property type="match status" value="1"/>
</dbReference>
<dbReference type="SMART" id="SM01231">
    <property type="entry name" value="H-kinase_dim"/>
    <property type="match status" value="1"/>
</dbReference>
<evidence type="ECO:0000256" key="4">
    <source>
        <dbReference type="ARBA" id="ARBA00022553"/>
    </source>
</evidence>
<dbReference type="SMART" id="SM00387">
    <property type="entry name" value="HATPase_c"/>
    <property type="match status" value="1"/>
</dbReference>
<dbReference type="InterPro" id="IPR002545">
    <property type="entry name" value="CheW-lke_dom"/>
</dbReference>
<sequence>MTRIDDLWNIFDVEYQQHIQDADSCIFQVVSMQPFDSQDVLRKIFRSFHSLKGLARAMDLAGLEEVTHKCEDYLNYLTEHVDLFDMETAHELGTILAEIQEICHEISQNKQNVTPKSTFLEQVNHLLNKKNSPDVSEKNLKQPEKVNSVDEGTRPESIQSNLVNDITETDTGVIQFFIELINDLLKGLSSPNDQLDHAQNLLINACKEMKIYSLVPIIESVKPDDLTFAKDLITELLAAKTKENRDFIGFDTIGCFLNNILIPVLKLIHQKDDMGTPLILLTIVEQYLPIKVSDPGLKTLIQEKLKVSLPYDSKSVLQNLEDLIGALNHATQKELKVLPQTDVPTNASVKVGDSIATIKPTASAPVPSDIEKSIRVSGSTLEKFMDNIGEIVLNNTRLNHFLTDKNYKDLLNQIQFLMKGKKNFDDELLEKVRSLVDQIDTKNESLNDSIHSLNSSLSTLHDTALDLRVVPMELIYRRLPRTVKLLATDLKKEVNLYLEGQDVQIDKIMVDTLSDPIIHILRNALDHGIESPEEREKQGKNRVGKITVKTEQQGSRIQLQIIDDGRGISREKILNKIIEKGLLSATEAAALPDEKILNYIFNPGFSTAAAVSNISGRGVGMDIVRMNVMQLGGTIGISSEVGKGTTFTIRGPITAAIQDVLIVSTNNQKIAIPNSYVNEVLQISHEDIMTLKNNPACILRDQYLPIINLGYSLGYSDNKVTSGASHVIVVISRMGAMIGIEVERIIEKTQVYMKEVDSSITSIFGIGGATIRGNGEVMIILDCEDIFDSVK</sequence>
<dbReference type="PANTHER" id="PTHR43395:SF1">
    <property type="entry name" value="CHEMOTAXIS PROTEIN CHEA"/>
    <property type="match status" value="1"/>
</dbReference>
<evidence type="ECO:0000256" key="3">
    <source>
        <dbReference type="ARBA" id="ARBA00021495"/>
    </source>
</evidence>
<keyword evidence="15" id="KW-1185">Reference proteome</keyword>
<feature type="domain" description="Histidine kinase" evidence="11">
    <location>
        <begin position="409"/>
        <end position="655"/>
    </location>
</feature>
<dbReference type="SUPFAM" id="SSF47226">
    <property type="entry name" value="Histidine-containing phosphotransfer domain, HPT domain"/>
    <property type="match status" value="1"/>
</dbReference>
<keyword evidence="5 14" id="KW-0808">Transferase</keyword>
<dbReference type="SMART" id="SM00260">
    <property type="entry name" value="CheW"/>
    <property type="match status" value="1"/>
</dbReference>
<gene>
    <name evidence="14" type="primary">cheA_2</name>
    <name evidence="14" type="ORF">CPBP_01124</name>
</gene>
<dbReference type="Gene3D" id="3.30.565.10">
    <property type="entry name" value="Histidine kinase-like ATPase, C-terminal domain"/>
    <property type="match status" value="1"/>
</dbReference>
<keyword evidence="4 9" id="KW-0597">Phosphoprotein</keyword>
<dbReference type="Gene3D" id="2.30.30.40">
    <property type="entry name" value="SH3 Domains"/>
    <property type="match status" value="1"/>
</dbReference>
<dbReference type="InterPro" id="IPR036890">
    <property type="entry name" value="HATPase_C_sf"/>
</dbReference>
<dbReference type="CDD" id="cd16916">
    <property type="entry name" value="HATPase_CheA-like"/>
    <property type="match status" value="1"/>
</dbReference>
<dbReference type="InterPro" id="IPR051315">
    <property type="entry name" value="Bact_Chemotaxis_CheA"/>
</dbReference>
<dbReference type="SUPFAM" id="SSF47384">
    <property type="entry name" value="Homodimeric domain of signal transducing histidine kinase"/>
    <property type="match status" value="1"/>
</dbReference>
<dbReference type="PROSITE" id="PS50851">
    <property type="entry name" value="CHEW"/>
    <property type="match status" value="1"/>
</dbReference>
<feature type="domain" description="HPt" evidence="13">
    <location>
        <begin position="1"/>
        <end position="113"/>
    </location>
</feature>
<feature type="modified residue" description="Phosphohistidine" evidence="9">
    <location>
        <position position="49"/>
    </location>
</feature>
<dbReference type="EC" id="2.7.13.3" evidence="2"/>
<dbReference type="InterPro" id="IPR003594">
    <property type="entry name" value="HATPase_dom"/>
</dbReference>
<dbReference type="Proteomes" id="UP000594001">
    <property type="component" value="Chromosome"/>
</dbReference>
<dbReference type="FunFam" id="3.30.565.10:FF:000016">
    <property type="entry name" value="Chemotaxis protein CheA, putative"/>
    <property type="match status" value="1"/>
</dbReference>
<evidence type="ECO:0000256" key="8">
    <source>
        <dbReference type="ARBA" id="ARBA00035100"/>
    </source>
</evidence>
<feature type="compositionally biased region" description="Basic and acidic residues" evidence="10">
    <location>
        <begin position="131"/>
        <end position="154"/>
    </location>
</feature>
<feature type="region of interest" description="Disordered" evidence="10">
    <location>
        <begin position="130"/>
        <end position="156"/>
    </location>
</feature>
<protein>
    <recommendedName>
        <fullName evidence="3">Chemotaxis protein CheA</fullName>
        <ecNumber evidence="2">2.7.13.3</ecNumber>
    </recommendedName>
</protein>
<dbReference type="CDD" id="cd00088">
    <property type="entry name" value="HPT"/>
    <property type="match status" value="1"/>
</dbReference>
<dbReference type="PROSITE" id="PS50894">
    <property type="entry name" value="HPT"/>
    <property type="match status" value="1"/>
</dbReference>
<dbReference type="PANTHER" id="PTHR43395">
    <property type="entry name" value="SENSOR HISTIDINE KINASE CHEA"/>
    <property type="match status" value="1"/>
</dbReference>
<dbReference type="PRINTS" id="PR00344">
    <property type="entry name" value="BCTRLSENSOR"/>
</dbReference>
<name>A0A7L9RUV3_9PROT</name>
<dbReference type="GO" id="GO:0006935">
    <property type="term" value="P:chemotaxis"/>
    <property type="evidence" value="ECO:0007669"/>
    <property type="project" value="InterPro"/>
</dbReference>
<dbReference type="Pfam" id="PF01627">
    <property type="entry name" value="Hpt"/>
    <property type="match status" value="1"/>
</dbReference>
<evidence type="ECO:0000259" key="12">
    <source>
        <dbReference type="PROSITE" id="PS50851"/>
    </source>
</evidence>
<dbReference type="AlphaFoldDB" id="A0A7L9RUV3"/>
<dbReference type="InterPro" id="IPR036097">
    <property type="entry name" value="HisK_dim/P_sf"/>
</dbReference>
<dbReference type="InterPro" id="IPR036641">
    <property type="entry name" value="HPT_dom_sf"/>
</dbReference>
<dbReference type="PROSITE" id="PS50109">
    <property type="entry name" value="HIS_KIN"/>
    <property type="match status" value="1"/>
</dbReference>
<proteinExistence type="predicted"/>
<reference evidence="14 15" key="1">
    <citation type="submission" date="2020-06" db="EMBL/GenBank/DDBJ databases">
        <title>The endosymbiont of the kinetoplastid Bodo saltans is a Paracaedibacter-like alpha-proteobacterium possessing a putative toxin-antitoxin system.</title>
        <authorList>
            <person name="Midha S."/>
            <person name="Rigden D.J."/>
            <person name="Siozios S."/>
            <person name="Hurst G.D.D."/>
            <person name="Jackson A.P."/>
        </authorList>
    </citation>
    <scope>NUCLEOTIDE SEQUENCE [LARGE SCALE GENOMIC DNA]</scope>
    <source>
        <strain evidence="14">Lake Konstanz</strain>
    </source>
</reference>
<evidence type="ECO:0000259" key="13">
    <source>
        <dbReference type="PROSITE" id="PS50894"/>
    </source>
</evidence>
<dbReference type="GO" id="GO:0000155">
    <property type="term" value="F:phosphorelay sensor kinase activity"/>
    <property type="evidence" value="ECO:0007669"/>
    <property type="project" value="InterPro"/>
</dbReference>
<dbReference type="Gene3D" id="1.20.120.160">
    <property type="entry name" value="HPT domain"/>
    <property type="match status" value="1"/>
</dbReference>
<dbReference type="GO" id="GO:0005737">
    <property type="term" value="C:cytoplasm"/>
    <property type="evidence" value="ECO:0007669"/>
    <property type="project" value="InterPro"/>
</dbReference>
<evidence type="ECO:0000313" key="15">
    <source>
        <dbReference type="Proteomes" id="UP000594001"/>
    </source>
</evidence>
<dbReference type="Pfam" id="PF02518">
    <property type="entry name" value="HATPase_c"/>
    <property type="match status" value="1"/>
</dbReference>
<comment type="function">
    <text evidence="8">Involved in the transmission of sensory signals from the chemoreceptors to the flagellar motors. CheA is autophosphorylated; it can transfer its phosphate group to either CheB or CheY.</text>
</comment>
<dbReference type="InterPro" id="IPR037006">
    <property type="entry name" value="CheA-like_homodim_sf"/>
</dbReference>
<evidence type="ECO:0000256" key="9">
    <source>
        <dbReference type="PROSITE-ProRule" id="PRU00110"/>
    </source>
</evidence>
<dbReference type="EMBL" id="CP054719">
    <property type="protein sequence ID" value="QOL20332.1"/>
    <property type="molecule type" value="Genomic_DNA"/>
</dbReference>
<evidence type="ECO:0000256" key="10">
    <source>
        <dbReference type="SAM" id="MobiDB-lite"/>
    </source>
</evidence>
<keyword evidence="6" id="KW-0418">Kinase</keyword>
<evidence type="ECO:0000256" key="6">
    <source>
        <dbReference type="ARBA" id="ARBA00022777"/>
    </source>
</evidence>
<accession>A0A7L9RUV3</accession>
<dbReference type="KEGG" id="pbal:CPBP_01124"/>
<dbReference type="Gene3D" id="1.10.287.560">
    <property type="entry name" value="Histidine kinase CheA-like, homodimeric domain"/>
    <property type="match status" value="1"/>
</dbReference>
<feature type="domain" description="CheW-like" evidence="12">
    <location>
        <begin position="657"/>
        <end position="791"/>
    </location>
</feature>
<evidence type="ECO:0000256" key="1">
    <source>
        <dbReference type="ARBA" id="ARBA00000085"/>
    </source>
</evidence>
<dbReference type="Pfam" id="PF01584">
    <property type="entry name" value="CheW"/>
    <property type="match status" value="1"/>
</dbReference>
<dbReference type="SUPFAM" id="SSF55874">
    <property type="entry name" value="ATPase domain of HSP90 chaperone/DNA topoisomerase II/histidine kinase"/>
    <property type="match status" value="1"/>
</dbReference>
<organism evidence="14 15">
    <name type="scientific">Candidatus Bodocaedibacter vickermanii</name>
    <dbReference type="NCBI Taxonomy" id="2741701"/>
    <lineage>
        <taxon>Bacteria</taxon>
        <taxon>Pseudomonadati</taxon>
        <taxon>Pseudomonadota</taxon>
        <taxon>Alphaproteobacteria</taxon>
        <taxon>Holosporales</taxon>
        <taxon>Candidatus Paracaedibacteraceae</taxon>
        <taxon>Candidatus Bodocaedibacter</taxon>
    </lineage>
</organism>
<dbReference type="InterPro" id="IPR004105">
    <property type="entry name" value="CheA-like_dim"/>
</dbReference>
<evidence type="ECO:0000256" key="2">
    <source>
        <dbReference type="ARBA" id="ARBA00012438"/>
    </source>
</evidence>
<dbReference type="InterPro" id="IPR008207">
    <property type="entry name" value="Sig_transdc_His_kin_Hpt_dom"/>
</dbReference>
<evidence type="ECO:0000256" key="7">
    <source>
        <dbReference type="ARBA" id="ARBA00023012"/>
    </source>
</evidence>
<dbReference type="InterPro" id="IPR036061">
    <property type="entry name" value="CheW-like_dom_sf"/>
</dbReference>
<evidence type="ECO:0000259" key="11">
    <source>
        <dbReference type="PROSITE" id="PS50109"/>
    </source>
</evidence>
<dbReference type="Pfam" id="PF02895">
    <property type="entry name" value="H-kinase_dim"/>
    <property type="match status" value="1"/>
</dbReference>
<dbReference type="RefSeq" id="WP_350331883.1">
    <property type="nucleotide sequence ID" value="NZ_CP054719.1"/>
</dbReference>
<comment type="catalytic activity">
    <reaction evidence="1">
        <text>ATP + protein L-histidine = ADP + protein N-phospho-L-histidine.</text>
        <dbReference type="EC" id="2.7.13.3"/>
    </reaction>
</comment>
<dbReference type="InterPro" id="IPR004358">
    <property type="entry name" value="Sig_transdc_His_kin-like_C"/>
</dbReference>
<evidence type="ECO:0000313" key="14">
    <source>
        <dbReference type="EMBL" id="QOL20332.1"/>
    </source>
</evidence>
<keyword evidence="7" id="KW-0902">Two-component regulatory system</keyword>
<evidence type="ECO:0000256" key="5">
    <source>
        <dbReference type="ARBA" id="ARBA00022679"/>
    </source>
</evidence>